<feature type="chain" id="PRO_5040379171" description="DUF6534 domain-containing protein" evidence="2">
    <location>
        <begin position="22"/>
        <end position="346"/>
    </location>
</feature>
<feature type="domain" description="DUF6534" evidence="3">
    <location>
        <begin position="183"/>
        <end position="270"/>
    </location>
</feature>
<gene>
    <name evidence="4" type="ORF">CPB84DRAFT_1783871</name>
</gene>
<keyword evidence="2" id="KW-0732">Signal</keyword>
<organism evidence="4 5">
    <name type="scientific">Gymnopilus junonius</name>
    <name type="common">Spectacular rustgill mushroom</name>
    <name type="synonym">Gymnopilus spectabilis subsp. junonius</name>
    <dbReference type="NCBI Taxonomy" id="109634"/>
    <lineage>
        <taxon>Eukaryota</taxon>
        <taxon>Fungi</taxon>
        <taxon>Dikarya</taxon>
        <taxon>Basidiomycota</taxon>
        <taxon>Agaricomycotina</taxon>
        <taxon>Agaricomycetes</taxon>
        <taxon>Agaricomycetidae</taxon>
        <taxon>Agaricales</taxon>
        <taxon>Agaricineae</taxon>
        <taxon>Hymenogastraceae</taxon>
        <taxon>Gymnopilus</taxon>
    </lineage>
</organism>
<evidence type="ECO:0000256" key="2">
    <source>
        <dbReference type="SAM" id="SignalP"/>
    </source>
</evidence>
<evidence type="ECO:0000256" key="1">
    <source>
        <dbReference type="SAM" id="Phobius"/>
    </source>
</evidence>
<feature type="transmembrane region" description="Helical" evidence="1">
    <location>
        <begin position="65"/>
        <end position="87"/>
    </location>
</feature>
<dbReference type="EMBL" id="JADNYJ010000070">
    <property type="protein sequence ID" value="KAF8891935.1"/>
    <property type="molecule type" value="Genomic_DNA"/>
</dbReference>
<dbReference type="Pfam" id="PF20152">
    <property type="entry name" value="DUF6534"/>
    <property type="match status" value="1"/>
</dbReference>
<dbReference type="PANTHER" id="PTHR40465:SF1">
    <property type="entry name" value="DUF6534 DOMAIN-CONTAINING PROTEIN"/>
    <property type="match status" value="1"/>
</dbReference>
<dbReference type="Proteomes" id="UP000724874">
    <property type="component" value="Unassembled WGS sequence"/>
</dbReference>
<dbReference type="OrthoDB" id="3053610at2759"/>
<evidence type="ECO:0000313" key="4">
    <source>
        <dbReference type="EMBL" id="KAF8891935.1"/>
    </source>
</evidence>
<feature type="signal peptide" evidence="2">
    <location>
        <begin position="1"/>
        <end position="21"/>
    </location>
</feature>
<evidence type="ECO:0000313" key="5">
    <source>
        <dbReference type="Proteomes" id="UP000724874"/>
    </source>
</evidence>
<protein>
    <recommendedName>
        <fullName evidence="3">DUF6534 domain-containing protein</fullName>
    </recommendedName>
</protein>
<keyword evidence="1" id="KW-0812">Transmembrane</keyword>
<evidence type="ECO:0000259" key="3">
    <source>
        <dbReference type="Pfam" id="PF20152"/>
    </source>
</evidence>
<accession>A0A9P5NJ82</accession>
<keyword evidence="1" id="KW-0472">Membrane</keyword>
<proteinExistence type="predicted"/>
<dbReference type="PANTHER" id="PTHR40465">
    <property type="entry name" value="CHROMOSOME 1, WHOLE GENOME SHOTGUN SEQUENCE"/>
    <property type="match status" value="1"/>
</dbReference>
<dbReference type="AlphaFoldDB" id="A0A9P5NJ82"/>
<keyword evidence="1" id="KW-1133">Transmembrane helix</keyword>
<feature type="transmembrane region" description="Helical" evidence="1">
    <location>
        <begin position="140"/>
        <end position="159"/>
    </location>
</feature>
<feature type="transmembrane region" description="Helical" evidence="1">
    <location>
        <begin position="219"/>
        <end position="238"/>
    </location>
</feature>
<reference evidence="4" key="1">
    <citation type="submission" date="2020-11" db="EMBL/GenBank/DDBJ databases">
        <authorList>
            <consortium name="DOE Joint Genome Institute"/>
            <person name="Ahrendt S."/>
            <person name="Riley R."/>
            <person name="Andreopoulos W."/>
            <person name="LaButti K."/>
            <person name="Pangilinan J."/>
            <person name="Ruiz-duenas F.J."/>
            <person name="Barrasa J.M."/>
            <person name="Sanchez-Garcia M."/>
            <person name="Camarero S."/>
            <person name="Miyauchi S."/>
            <person name="Serrano A."/>
            <person name="Linde D."/>
            <person name="Babiker R."/>
            <person name="Drula E."/>
            <person name="Ayuso-Fernandez I."/>
            <person name="Pacheco R."/>
            <person name="Padilla G."/>
            <person name="Ferreira P."/>
            <person name="Barriuso J."/>
            <person name="Kellner H."/>
            <person name="Castanera R."/>
            <person name="Alfaro M."/>
            <person name="Ramirez L."/>
            <person name="Pisabarro A.G."/>
            <person name="Kuo A."/>
            <person name="Tritt A."/>
            <person name="Lipzen A."/>
            <person name="He G."/>
            <person name="Yan M."/>
            <person name="Ng V."/>
            <person name="Cullen D."/>
            <person name="Martin F."/>
            <person name="Rosso M.-N."/>
            <person name="Henrissat B."/>
            <person name="Hibbett D."/>
            <person name="Martinez A.T."/>
            <person name="Grigoriev I.V."/>
        </authorList>
    </citation>
    <scope>NUCLEOTIDE SEQUENCE</scope>
    <source>
        <strain evidence="4">AH 44721</strain>
    </source>
</reference>
<keyword evidence="5" id="KW-1185">Reference proteome</keyword>
<comment type="caution">
    <text evidence="4">The sequence shown here is derived from an EMBL/GenBank/DDBJ whole genome shotgun (WGS) entry which is preliminary data.</text>
</comment>
<dbReference type="InterPro" id="IPR045339">
    <property type="entry name" value="DUF6534"/>
</dbReference>
<sequence length="346" mass="38625">MLWHFFQTAVFPLLSSSSVMSSSLDSTYGVWFASLFLETILYGCGLLQTWLYFRWYTKDHWTIKAMVTLLVIFETLQVSFLFASTYRCLITNFGNIPNLFVINWMDSAQLLSGYLSALTVQLYFAYCIYILDKKNKFPPILITALALTQIGAGIAQTTVTTELGSFLNLESTKHTTTLQSASALCCDVAITVCLLRTLNGRKTGIKATNSLLNTLMINAVNRGILTAVSAALNMILFLSIPNTFYFFLGLMSSSKLYMNSALATLNSRQHILKKTYPTTTDNWRSIQLEALSTTKPASESLVQTPHRHFGTVATNDHVQVTVQTETFNTSSGTYIDQKHTFIDGMV</sequence>
<feature type="transmembrane region" description="Helical" evidence="1">
    <location>
        <begin position="179"/>
        <end position="198"/>
    </location>
</feature>
<feature type="transmembrane region" description="Helical" evidence="1">
    <location>
        <begin position="31"/>
        <end position="53"/>
    </location>
</feature>
<feature type="transmembrane region" description="Helical" evidence="1">
    <location>
        <begin position="107"/>
        <end position="128"/>
    </location>
</feature>
<name>A0A9P5NJ82_GYMJU</name>